<feature type="transmembrane region" description="Helical" evidence="6">
    <location>
        <begin position="110"/>
        <end position="129"/>
    </location>
</feature>
<keyword evidence="9" id="KW-1185">Reference proteome</keyword>
<dbReference type="PROSITE" id="PS50850">
    <property type="entry name" value="MFS"/>
    <property type="match status" value="1"/>
</dbReference>
<comment type="subcellular location">
    <subcellularLocation>
        <location evidence="1">Membrane</location>
        <topology evidence="1">Multi-pass membrane protein</topology>
    </subcellularLocation>
</comment>
<feature type="transmembrane region" description="Helical" evidence="6">
    <location>
        <begin position="141"/>
        <end position="162"/>
    </location>
</feature>
<feature type="transmembrane region" description="Helical" evidence="6">
    <location>
        <begin position="168"/>
        <end position="187"/>
    </location>
</feature>
<reference evidence="8 9" key="1">
    <citation type="journal article" date="2016" name="Nat. Commun.">
        <title>Ectomycorrhizal ecology is imprinted in the genome of the dominant symbiotic fungus Cenococcum geophilum.</title>
        <authorList>
            <consortium name="DOE Joint Genome Institute"/>
            <person name="Peter M."/>
            <person name="Kohler A."/>
            <person name="Ohm R.A."/>
            <person name="Kuo A."/>
            <person name="Krutzmann J."/>
            <person name="Morin E."/>
            <person name="Arend M."/>
            <person name="Barry K.W."/>
            <person name="Binder M."/>
            <person name="Choi C."/>
            <person name="Clum A."/>
            <person name="Copeland A."/>
            <person name="Grisel N."/>
            <person name="Haridas S."/>
            <person name="Kipfer T."/>
            <person name="LaButti K."/>
            <person name="Lindquist E."/>
            <person name="Lipzen A."/>
            <person name="Maire R."/>
            <person name="Meier B."/>
            <person name="Mihaltcheva S."/>
            <person name="Molinier V."/>
            <person name="Murat C."/>
            <person name="Poggeler S."/>
            <person name="Quandt C.A."/>
            <person name="Sperisen C."/>
            <person name="Tritt A."/>
            <person name="Tisserant E."/>
            <person name="Crous P.W."/>
            <person name="Henrissat B."/>
            <person name="Nehls U."/>
            <person name="Egli S."/>
            <person name="Spatafora J.W."/>
            <person name="Grigoriev I.V."/>
            <person name="Martin F.M."/>
        </authorList>
    </citation>
    <scope>NUCLEOTIDE SEQUENCE [LARGE SCALE GENOMIC DNA]</scope>
    <source>
        <strain evidence="8 9">CBS 459.81</strain>
    </source>
</reference>
<feature type="compositionally biased region" description="Polar residues" evidence="5">
    <location>
        <begin position="1"/>
        <end position="12"/>
    </location>
</feature>
<feature type="transmembrane region" description="Helical" evidence="6">
    <location>
        <begin position="403"/>
        <end position="420"/>
    </location>
</feature>
<dbReference type="OrthoDB" id="10021397at2759"/>
<feature type="transmembrane region" description="Helical" evidence="6">
    <location>
        <begin position="440"/>
        <end position="460"/>
    </location>
</feature>
<feature type="transmembrane region" description="Helical" evidence="6">
    <location>
        <begin position="312"/>
        <end position="334"/>
    </location>
</feature>
<evidence type="ECO:0000256" key="3">
    <source>
        <dbReference type="ARBA" id="ARBA00022989"/>
    </source>
</evidence>
<feature type="transmembrane region" description="Helical" evidence="6">
    <location>
        <begin position="272"/>
        <end position="292"/>
    </location>
</feature>
<dbReference type="InterPro" id="IPR036259">
    <property type="entry name" value="MFS_trans_sf"/>
</dbReference>
<dbReference type="GO" id="GO:0022857">
    <property type="term" value="F:transmembrane transporter activity"/>
    <property type="evidence" value="ECO:0007669"/>
    <property type="project" value="InterPro"/>
</dbReference>
<evidence type="ECO:0000256" key="5">
    <source>
        <dbReference type="SAM" id="MobiDB-lite"/>
    </source>
</evidence>
<evidence type="ECO:0000256" key="1">
    <source>
        <dbReference type="ARBA" id="ARBA00004141"/>
    </source>
</evidence>
<evidence type="ECO:0000256" key="6">
    <source>
        <dbReference type="SAM" id="Phobius"/>
    </source>
</evidence>
<feature type="transmembrane region" description="Helical" evidence="6">
    <location>
        <begin position="346"/>
        <end position="366"/>
    </location>
</feature>
<feature type="transmembrane region" description="Helical" evidence="6">
    <location>
        <begin position="467"/>
        <end position="487"/>
    </location>
</feature>
<gene>
    <name evidence="8" type="ORF">K432DRAFT_382086</name>
</gene>
<keyword evidence="3 6" id="KW-1133">Transmembrane helix</keyword>
<protein>
    <submittedName>
        <fullName evidence="8">Major facilitator superfamily transporter</fullName>
    </submittedName>
</protein>
<feature type="transmembrane region" description="Helical" evidence="6">
    <location>
        <begin position="43"/>
        <end position="60"/>
    </location>
</feature>
<dbReference type="SUPFAM" id="SSF103473">
    <property type="entry name" value="MFS general substrate transporter"/>
    <property type="match status" value="1"/>
</dbReference>
<organism evidence="8 9">
    <name type="scientific">Lepidopterella palustris CBS 459.81</name>
    <dbReference type="NCBI Taxonomy" id="1314670"/>
    <lineage>
        <taxon>Eukaryota</taxon>
        <taxon>Fungi</taxon>
        <taxon>Dikarya</taxon>
        <taxon>Ascomycota</taxon>
        <taxon>Pezizomycotina</taxon>
        <taxon>Dothideomycetes</taxon>
        <taxon>Pleosporomycetidae</taxon>
        <taxon>Mytilinidiales</taxon>
        <taxon>Argynnaceae</taxon>
        <taxon>Lepidopterella</taxon>
    </lineage>
</organism>
<feature type="region of interest" description="Disordered" evidence="5">
    <location>
        <begin position="1"/>
        <end position="33"/>
    </location>
</feature>
<dbReference type="InterPro" id="IPR020846">
    <property type="entry name" value="MFS_dom"/>
</dbReference>
<keyword evidence="4 6" id="KW-0472">Membrane</keyword>
<keyword evidence="2 6" id="KW-0812">Transmembrane</keyword>
<feature type="domain" description="Major facilitator superfamily (MFS) profile" evidence="7">
    <location>
        <begin position="46"/>
        <end position="533"/>
    </location>
</feature>
<feature type="transmembrane region" description="Helical" evidence="6">
    <location>
        <begin position="372"/>
        <end position="391"/>
    </location>
</feature>
<dbReference type="PANTHER" id="PTHR23501">
    <property type="entry name" value="MAJOR FACILITATOR SUPERFAMILY"/>
    <property type="match status" value="1"/>
</dbReference>
<dbReference type="Gene3D" id="1.20.1720.10">
    <property type="entry name" value="Multidrug resistance protein D"/>
    <property type="match status" value="1"/>
</dbReference>
<evidence type="ECO:0000256" key="4">
    <source>
        <dbReference type="ARBA" id="ARBA00023136"/>
    </source>
</evidence>
<dbReference type="PANTHER" id="PTHR23501:SF201">
    <property type="entry name" value="MFS AFLATOXIN EFFLUX PUMP"/>
    <property type="match status" value="1"/>
</dbReference>
<evidence type="ECO:0000313" key="9">
    <source>
        <dbReference type="Proteomes" id="UP000250266"/>
    </source>
</evidence>
<dbReference type="Gene3D" id="1.20.1250.20">
    <property type="entry name" value="MFS general substrate transporter like domains"/>
    <property type="match status" value="1"/>
</dbReference>
<dbReference type="FunFam" id="1.20.1250.20:FF:000196">
    <property type="entry name" value="MFS toxin efflux pump (AflT)"/>
    <property type="match status" value="1"/>
</dbReference>
<name>A0A8E2EB89_9PEZI</name>
<dbReference type="Proteomes" id="UP000250266">
    <property type="component" value="Unassembled WGS sequence"/>
</dbReference>
<dbReference type="Pfam" id="PF07690">
    <property type="entry name" value="MFS_1"/>
    <property type="match status" value="1"/>
</dbReference>
<dbReference type="AlphaFoldDB" id="A0A8E2EB89"/>
<dbReference type="GO" id="GO:0005886">
    <property type="term" value="C:plasma membrane"/>
    <property type="evidence" value="ECO:0007669"/>
    <property type="project" value="TreeGrafter"/>
</dbReference>
<evidence type="ECO:0000259" key="7">
    <source>
        <dbReference type="PROSITE" id="PS50850"/>
    </source>
</evidence>
<feature type="transmembrane region" description="Helical" evidence="6">
    <location>
        <begin position="199"/>
        <end position="221"/>
    </location>
</feature>
<sequence>MSGKASTDISTSSKEHNVVPNSTRPGESAEKEDLTQYPKGMKLFLIMVSLYFSAFCVALDRTIIATAVPKITDEFHSIGDIGWYASAFLLTGCSFMLFYGKIYTLYDIKWIYITCIVIFEIGSAICGAAPSSTVLIVGRAIAGLGSAGLFSGTVIIGVHTVPLHQRPIFQGLFGAVFGVASVVGPLLGGVFTDKVSWRWCFYINLPIGAATIVGLIFMLHLHSPSGAKGMTVREQIDQLDPIGTALFLPGTICLLLALKWGGTDYPWSDGRIVACLVLSVVLLIGFIVVQYFKQDSATVPPRIVKQRSVASGLYYTICTGASMLTMVYYIPIWFQSVKGTSAVQSGIRSISLVLALVIGSVTGGAITFRTGYYTPCMIVSSIIVSVGAGLITTWTVDSGKGMWIGYQVVYGFGLGLGMQQPNMAVQTVLLKKDVPVGSSLVFFGQSLGGAVFVSVAQNIFTNKLKDYLMSVPGINVSAVVDAGATNIRHVIPSQLLPMVLVDFNSALIKAMYVGVAMSSIGIIGALTMEWKSIKNGEGQGEKNKAPADIKKALAGSGKAPTDIEKVSADLKRAPVDIEKA</sequence>
<dbReference type="FunFam" id="1.20.1720.10:FF:000012">
    <property type="entry name" value="MFS toxin efflux pump (AflT)"/>
    <property type="match status" value="1"/>
</dbReference>
<feature type="transmembrane region" description="Helical" evidence="6">
    <location>
        <begin position="81"/>
        <end position="98"/>
    </location>
</feature>
<evidence type="ECO:0000256" key="2">
    <source>
        <dbReference type="ARBA" id="ARBA00022692"/>
    </source>
</evidence>
<dbReference type="CDD" id="cd17502">
    <property type="entry name" value="MFS_Azr1_MDR_like"/>
    <property type="match status" value="1"/>
</dbReference>
<accession>A0A8E2EB89</accession>
<feature type="transmembrane region" description="Helical" evidence="6">
    <location>
        <begin position="241"/>
        <end position="260"/>
    </location>
</feature>
<feature type="transmembrane region" description="Helical" evidence="6">
    <location>
        <begin position="507"/>
        <end position="526"/>
    </location>
</feature>
<proteinExistence type="predicted"/>
<dbReference type="EMBL" id="KV744954">
    <property type="protein sequence ID" value="OCK80576.1"/>
    <property type="molecule type" value="Genomic_DNA"/>
</dbReference>
<dbReference type="InterPro" id="IPR011701">
    <property type="entry name" value="MFS"/>
</dbReference>
<evidence type="ECO:0000313" key="8">
    <source>
        <dbReference type="EMBL" id="OCK80576.1"/>
    </source>
</evidence>